<reference evidence="1" key="1">
    <citation type="submission" date="2015-03" db="EMBL/GenBank/DDBJ databases">
        <authorList>
            <person name="Xie B.-B."/>
            <person name="Rong J.-C."/>
            <person name="Qin Q.-L."/>
            <person name="Zhang Y.-Z."/>
        </authorList>
    </citation>
    <scope>NUCLEOTIDE SEQUENCE</scope>
    <source>
        <strain evidence="1">DSM 14585</strain>
    </source>
</reference>
<sequence length="54" mass="6228">MRYISIAPLLGLTYCHIPVKTQQKCRNFTLKPVSTGEYLHITWIPELNSVRIIA</sequence>
<evidence type="ECO:0000313" key="2">
    <source>
        <dbReference type="Proteomes" id="UP000217277"/>
    </source>
</evidence>
<protein>
    <submittedName>
        <fullName evidence="1">Uncharacterized protein</fullName>
    </submittedName>
</protein>
<keyword evidence="2" id="KW-1185">Reference proteome</keyword>
<dbReference type="EMBL" id="CP011011">
    <property type="protein sequence ID" value="ATC82460.1"/>
    <property type="molecule type" value="Genomic_DNA"/>
</dbReference>
<gene>
    <name evidence="1" type="ORF">PAGA_a2143</name>
</gene>
<proteinExistence type="predicted"/>
<evidence type="ECO:0000313" key="1">
    <source>
        <dbReference type="EMBL" id="ATC82460.1"/>
    </source>
</evidence>
<organism evidence="1 2">
    <name type="scientific">Pseudoalteromonas agarivorans DSM 14585</name>
    <dbReference type="NCBI Taxonomy" id="1312369"/>
    <lineage>
        <taxon>Bacteria</taxon>
        <taxon>Pseudomonadati</taxon>
        <taxon>Pseudomonadota</taxon>
        <taxon>Gammaproteobacteria</taxon>
        <taxon>Alteromonadales</taxon>
        <taxon>Pseudoalteromonadaceae</taxon>
        <taxon>Pseudoalteromonas</taxon>
    </lineage>
</organism>
<name>A0ACA8DWU0_9GAMM</name>
<accession>A0ACA8DWU0</accession>
<dbReference type="Proteomes" id="UP000217277">
    <property type="component" value="Chromosome I"/>
</dbReference>